<feature type="domain" description="HTH gntR-type" evidence="4">
    <location>
        <begin position="17"/>
        <end position="84"/>
    </location>
</feature>
<evidence type="ECO:0000256" key="2">
    <source>
        <dbReference type="ARBA" id="ARBA00023125"/>
    </source>
</evidence>
<reference evidence="5 6" key="1">
    <citation type="journal article" date="2019" name="ACS Chem. Biol.">
        <title>Identification and Mobilization of a Cryptic Antibiotic Biosynthesis Gene Locus from a Human-Pathogenic Nocardia Isolate.</title>
        <authorList>
            <person name="Herisse M."/>
            <person name="Ishida K."/>
            <person name="Porter J.L."/>
            <person name="Howden B."/>
            <person name="Hertweck C."/>
            <person name="Stinear T.P."/>
            <person name="Pidot S.J."/>
        </authorList>
    </citation>
    <scope>NUCLEOTIDE SEQUENCE [LARGE SCALE GENOMIC DNA]</scope>
    <source>
        <strain evidence="5 6">AUSMDU00012717</strain>
    </source>
</reference>
<keyword evidence="6" id="KW-1185">Reference proteome</keyword>
<proteinExistence type="predicted"/>
<dbReference type="GO" id="GO:0003700">
    <property type="term" value="F:DNA-binding transcription factor activity"/>
    <property type="evidence" value="ECO:0007669"/>
    <property type="project" value="InterPro"/>
</dbReference>
<dbReference type="InterPro" id="IPR011711">
    <property type="entry name" value="GntR_C"/>
</dbReference>
<dbReference type="Pfam" id="PF07729">
    <property type="entry name" value="FCD"/>
    <property type="match status" value="1"/>
</dbReference>
<dbReference type="SUPFAM" id="SSF46785">
    <property type="entry name" value="Winged helix' DNA-binding domain"/>
    <property type="match status" value="1"/>
</dbReference>
<dbReference type="RefSeq" id="WP_167473630.1">
    <property type="nucleotide sequence ID" value="NZ_CP046172.1"/>
</dbReference>
<dbReference type="EMBL" id="CP046172">
    <property type="protein sequence ID" value="QIS10690.1"/>
    <property type="molecule type" value="Genomic_DNA"/>
</dbReference>
<dbReference type="InterPro" id="IPR036388">
    <property type="entry name" value="WH-like_DNA-bd_sf"/>
</dbReference>
<dbReference type="SMART" id="SM00895">
    <property type="entry name" value="FCD"/>
    <property type="match status" value="1"/>
</dbReference>
<evidence type="ECO:0000256" key="3">
    <source>
        <dbReference type="ARBA" id="ARBA00023163"/>
    </source>
</evidence>
<evidence type="ECO:0000313" key="6">
    <source>
        <dbReference type="Proteomes" id="UP000503540"/>
    </source>
</evidence>
<dbReference type="InterPro" id="IPR008920">
    <property type="entry name" value="TF_FadR/GntR_C"/>
</dbReference>
<name>A0A6G9YC27_9NOCA</name>
<dbReference type="SMART" id="SM00345">
    <property type="entry name" value="HTH_GNTR"/>
    <property type="match status" value="1"/>
</dbReference>
<dbReference type="Proteomes" id="UP000503540">
    <property type="component" value="Chromosome"/>
</dbReference>
<keyword evidence="1" id="KW-0805">Transcription regulation</keyword>
<dbReference type="InterPro" id="IPR036390">
    <property type="entry name" value="WH_DNA-bd_sf"/>
</dbReference>
<evidence type="ECO:0000259" key="4">
    <source>
        <dbReference type="PROSITE" id="PS50949"/>
    </source>
</evidence>
<gene>
    <name evidence="5" type="ORF">F5544_14015</name>
</gene>
<dbReference type="PANTHER" id="PTHR43537:SF24">
    <property type="entry name" value="GLUCONATE OPERON TRANSCRIPTIONAL REPRESSOR"/>
    <property type="match status" value="1"/>
</dbReference>
<dbReference type="Gene3D" id="1.10.10.10">
    <property type="entry name" value="Winged helix-like DNA-binding domain superfamily/Winged helix DNA-binding domain"/>
    <property type="match status" value="1"/>
</dbReference>
<protein>
    <submittedName>
        <fullName evidence="5">GntR family transcriptional regulator</fullName>
    </submittedName>
</protein>
<organism evidence="5 6">
    <name type="scientific">Nocardia arthritidis</name>
    <dbReference type="NCBI Taxonomy" id="228602"/>
    <lineage>
        <taxon>Bacteria</taxon>
        <taxon>Bacillati</taxon>
        <taxon>Actinomycetota</taxon>
        <taxon>Actinomycetes</taxon>
        <taxon>Mycobacteriales</taxon>
        <taxon>Nocardiaceae</taxon>
        <taxon>Nocardia</taxon>
    </lineage>
</organism>
<dbReference type="PROSITE" id="PS50949">
    <property type="entry name" value="HTH_GNTR"/>
    <property type="match status" value="1"/>
</dbReference>
<dbReference type="Gene3D" id="1.20.120.530">
    <property type="entry name" value="GntR ligand-binding domain-like"/>
    <property type="match status" value="1"/>
</dbReference>
<dbReference type="GO" id="GO:0003677">
    <property type="term" value="F:DNA binding"/>
    <property type="evidence" value="ECO:0007669"/>
    <property type="project" value="UniProtKB-KW"/>
</dbReference>
<keyword evidence="3" id="KW-0804">Transcription</keyword>
<dbReference type="PANTHER" id="PTHR43537">
    <property type="entry name" value="TRANSCRIPTIONAL REGULATOR, GNTR FAMILY"/>
    <property type="match status" value="1"/>
</dbReference>
<dbReference type="InterPro" id="IPR000524">
    <property type="entry name" value="Tscrpt_reg_HTH_GntR"/>
</dbReference>
<dbReference type="AlphaFoldDB" id="A0A6G9YC27"/>
<evidence type="ECO:0000256" key="1">
    <source>
        <dbReference type="ARBA" id="ARBA00023015"/>
    </source>
</evidence>
<accession>A0A6G9YC27</accession>
<keyword evidence="2" id="KW-0238">DNA-binding</keyword>
<dbReference type="Pfam" id="PF00392">
    <property type="entry name" value="GntR"/>
    <property type="match status" value="1"/>
</dbReference>
<dbReference type="KEGG" id="nah:F5544_14015"/>
<dbReference type="CDD" id="cd07377">
    <property type="entry name" value="WHTH_GntR"/>
    <property type="match status" value="1"/>
</dbReference>
<evidence type="ECO:0000313" key="5">
    <source>
        <dbReference type="EMBL" id="QIS10690.1"/>
    </source>
</evidence>
<dbReference type="SUPFAM" id="SSF48008">
    <property type="entry name" value="GntR ligand-binding domain-like"/>
    <property type="match status" value="1"/>
</dbReference>
<sequence length="223" mass="24294">MATRGEGAALVRPLADKSLAQQVTTEIRRSIVFGVLRPGQAFSVREIAAQLNVSFIPVREALRELESQGLVINRPGRSPLVAPLSAADLRGIFRLRGLIEPELGSRACPLLDVAARTRLHELIDRLTAPAGAADERYDAELAFHLELIRPAATAWDIRTLDNLWHAASRYRFNGAQGRGVEPRADSFRALADAADPERARAAVQAHLDALEADLRRGLDATDA</sequence>